<evidence type="ECO:0000313" key="2">
    <source>
        <dbReference type="Proteomes" id="UP000053480"/>
    </source>
</evidence>
<name>A0ACC6TQT6_9CREN</name>
<protein>
    <submittedName>
        <fullName evidence="1">Uncharacterized protein</fullName>
    </submittedName>
</protein>
<organism evidence="1 2">
    <name type="scientific">Candidatus Aramenus sulfurataquae</name>
    <dbReference type="NCBI Taxonomy" id="1326980"/>
    <lineage>
        <taxon>Archaea</taxon>
        <taxon>Thermoproteota</taxon>
        <taxon>Thermoprotei</taxon>
        <taxon>Sulfolobales</taxon>
        <taxon>Sulfolobaceae</taxon>
        <taxon>Candidatus Aramenus</taxon>
    </lineage>
</organism>
<dbReference type="EMBL" id="JZWS03000018">
    <property type="protein sequence ID" value="MEW9492264.1"/>
    <property type="molecule type" value="Genomic_DNA"/>
</dbReference>
<accession>A0ACC6TQT6</accession>
<sequence length="43" mass="4843">MPKINPPKAPPIHDKVTATTTAERLTEKAFAISNRTNVMEYMQ</sequence>
<proteinExistence type="predicted"/>
<evidence type="ECO:0000313" key="1">
    <source>
        <dbReference type="EMBL" id="MEW9492264.1"/>
    </source>
</evidence>
<dbReference type="Proteomes" id="UP000053480">
    <property type="component" value="Unassembled WGS sequence"/>
</dbReference>
<comment type="caution">
    <text evidence="1">The sequence shown here is derived from an EMBL/GenBank/DDBJ whole genome shotgun (WGS) entry which is preliminary data.</text>
</comment>
<reference evidence="1" key="1">
    <citation type="submission" date="2024-07" db="EMBL/GenBank/DDBJ databases">
        <title>Metagenome and Metagenome-Assembled Genomes of Archaea from a hot spring from the geothermal field of Los Azufres, Mexico.</title>
        <authorList>
            <person name="Marin-Paredes R."/>
            <person name="Martinez-Romero E."/>
            <person name="Servin-Garciduenas L.E."/>
        </authorList>
    </citation>
    <scope>NUCLEOTIDE SEQUENCE</scope>
    <source>
        <strain evidence="1">AZ1-454</strain>
    </source>
</reference>
<gene>
    <name evidence="1" type="ORF">TQ35_0008715</name>
</gene>